<dbReference type="GO" id="GO:0005886">
    <property type="term" value="C:plasma membrane"/>
    <property type="evidence" value="ECO:0007669"/>
    <property type="project" value="UniProtKB-SubCell"/>
</dbReference>
<evidence type="ECO:0000313" key="11">
    <source>
        <dbReference type="Proteomes" id="UP000051446"/>
    </source>
</evidence>
<evidence type="ECO:0000256" key="7">
    <source>
        <dbReference type="SAM" id="Phobius"/>
    </source>
</evidence>
<dbReference type="InterPro" id="IPR032807">
    <property type="entry name" value="GNVR"/>
</dbReference>
<feature type="domain" description="Tyrosine-protein kinase G-rich" evidence="9">
    <location>
        <begin position="378"/>
        <end position="416"/>
    </location>
</feature>
<dbReference type="RefSeq" id="WP_057013387.1">
    <property type="nucleotide sequence ID" value="NZ_JYLH01000011.1"/>
</dbReference>
<evidence type="ECO:0000259" key="8">
    <source>
        <dbReference type="Pfam" id="PF02706"/>
    </source>
</evidence>
<dbReference type="PANTHER" id="PTHR32309">
    <property type="entry name" value="TYROSINE-PROTEIN KINASE"/>
    <property type="match status" value="1"/>
</dbReference>
<evidence type="ECO:0000256" key="1">
    <source>
        <dbReference type="ARBA" id="ARBA00004651"/>
    </source>
</evidence>
<dbReference type="InterPro" id="IPR003856">
    <property type="entry name" value="LPS_length_determ_N"/>
</dbReference>
<keyword evidence="3 7" id="KW-0812">Transmembrane</keyword>
<comment type="subcellular location">
    <subcellularLocation>
        <location evidence="1">Cell membrane</location>
        <topology evidence="1">Multi-pass membrane protein</topology>
    </subcellularLocation>
</comment>
<evidence type="ECO:0000256" key="6">
    <source>
        <dbReference type="SAM" id="MobiDB-lite"/>
    </source>
</evidence>
<keyword evidence="5 7" id="KW-0472">Membrane</keyword>
<feature type="transmembrane region" description="Helical" evidence="7">
    <location>
        <begin position="395"/>
        <end position="414"/>
    </location>
</feature>
<dbReference type="Pfam" id="PF02706">
    <property type="entry name" value="Wzz"/>
    <property type="match status" value="1"/>
</dbReference>
<accession>A0A0R2Y5T8</accession>
<evidence type="ECO:0000256" key="2">
    <source>
        <dbReference type="ARBA" id="ARBA00022475"/>
    </source>
</evidence>
<feature type="region of interest" description="Disordered" evidence="6">
    <location>
        <begin position="260"/>
        <end position="279"/>
    </location>
</feature>
<evidence type="ECO:0000313" key="10">
    <source>
        <dbReference type="EMBL" id="KRP43936.1"/>
    </source>
</evidence>
<proteinExistence type="predicted"/>
<dbReference type="PATRIC" id="fig|75588.4.peg.408"/>
<evidence type="ECO:0000256" key="5">
    <source>
        <dbReference type="ARBA" id="ARBA00023136"/>
    </source>
</evidence>
<dbReference type="SUPFAM" id="SSF160355">
    <property type="entry name" value="Bacterial polysaccharide co-polymerase-like"/>
    <property type="match status" value="2"/>
</dbReference>
<dbReference type="Proteomes" id="UP000051446">
    <property type="component" value="Unassembled WGS sequence"/>
</dbReference>
<gene>
    <name evidence="10" type="ORF">TU73_18275</name>
</gene>
<evidence type="ECO:0000259" key="9">
    <source>
        <dbReference type="Pfam" id="PF13807"/>
    </source>
</evidence>
<dbReference type="PANTHER" id="PTHR32309:SF13">
    <property type="entry name" value="FERRIC ENTEROBACTIN TRANSPORT PROTEIN FEPE"/>
    <property type="match status" value="1"/>
</dbReference>
<feature type="transmembrane region" description="Helical" evidence="7">
    <location>
        <begin position="31"/>
        <end position="49"/>
    </location>
</feature>
<dbReference type="AlphaFoldDB" id="A0A0R2Y5T8"/>
<dbReference type="Pfam" id="PF13807">
    <property type="entry name" value="GNVR"/>
    <property type="match status" value="1"/>
</dbReference>
<feature type="domain" description="Polysaccharide chain length determinant N-terminal" evidence="8">
    <location>
        <begin position="14"/>
        <end position="79"/>
    </location>
</feature>
<dbReference type="InterPro" id="IPR050445">
    <property type="entry name" value="Bact_polysacc_biosynth/exp"/>
</dbReference>
<keyword evidence="4 7" id="KW-1133">Transmembrane helix</keyword>
<feature type="compositionally biased region" description="Polar residues" evidence="6">
    <location>
        <begin position="265"/>
        <end position="279"/>
    </location>
</feature>
<sequence length="448" mass="49682">MSSSFRAPLNPSSDEIDLIALCHTLWRQKKLIVLVVALAGLIAAAYAFLATPEYQVSSVLRPAAINELDALNRSDVYNLPPGEALLRVGASLESYDTRLGFFRANQKLFEAFVRPGRTLEQSFEEFNRKSIDLVLPDPKKADSLSAYIKLQMNYPKGVDGVSILNGFIDYAIGIERQQIAADLNVIVKNRLNELNAKMLAARASYDTDKEAKIASLTESDVMRRAQLRDELKALRAQLKTQRMDRMAQLNESIGIAKSLGIRKPSTPSSLGDSDRSGASSTIRTEINNQAIPQYFMGFEALEAERSALLQRKSDDFTEGRIAQIAKELQLLESNRQIEVLNSRENEDIFLSGVEPIRTEEARLRNLNIDMSRLKLVAIDKQALEPLSPIFPKKSLVIGAGLILGLMLGVILVLFRESLINRRSVFAARKPSPVAPAAVEEESRNAKVA</sequence>
<name>A0A0R2Y5T8_9PSED</name>
<evidence type="ECO:0000256" key="3">
    <source>
        <dbReference type="ARBA" id="ARBA00022692"/>
    </source>
</evidence>
<comment type="caution">
    <text evidence="10">The sequence shown here is derived from an EMBL/GenBank/DDBJ whole genome shotgun (WGS) entry which is preliminary data.</text>
</comment>
<organism evidence="10 11">
    <name type="scientific">Pseudomonas libanensis</name>
    <dbReference type="NCBI Taxonomy" id="75588"/>
    <lineage>
        <taxon>Bacteria</taxon>
        <taxon>Pseudomonadati</taxon>
        <taxon>Pseudomonadota</taxon>
        <taxon>Gammaproteobacteria</taxon>
        <taxon>Pseudomonadales</taxon>
        <taxon>Pseudomonadaceae</taxon>
        <taxon>Pseudomonas</taxon>
    </lineage>
</organism>
<evidence type="ECO:0000256" key="4">
    <source>
        <dbReference type="ARBA" id="ARBA00022989"/>
    </source>
</evidence>
<reference evidence="10 11" key="1">
    <citation type="submission" date="2015-02" db="EMBL/GenBank/DDBJ databases">
        <title>Pseudomonas helleri sp. nov. and Pseudomonas weihenstephanensis sp. nov., isolated from raw cows milk.</title>
        <authorList>
            <person name="von Neubeck M."/>
            <person name="Huptas C."/>
            <person name="Wenning M."/>
            <person name="Scherer S."/>
        </authorList>
    </citation>
    <scope>NUCLEOTIDE SEQUENCE [LARGE SCALE GENOMIC DNA]</scope>
    <source>
        <strain evidence="10 11">DSM 17149</strain>
    </source>
</reference>
<dbReference type="Gene3D" id="3.30.1890.10">
    <property type="entry name" value="FepE-like"/>
    <property type="match status" value="2"/>
</dbReference>
<protein>
    <submittedName>
        <fullName evidence="10">Chain-length determining protein</fullName>
    </submittedName>
</protein>
<dbReference type="GO" id="GO:0004713">
    <property type="term" value="F:protein tyrosine kinase activity"/>
    <property type="evidence" value="ECO:0007669"/>
    <property type="project" value="TreeGrafter"/>
</dbReference>
<dbReference type="EMBL" id="JYLH01000011">
    <property type="protein sequence ID" value="KRP43936.1"/>
    <property type="molecule type" value="Genomic_DNA"/>
</dbReference>
<keyword evidence="2" id="KW-1003">Cell membrane</keyword>